<dbReference type="InterPro" id="IPR050173">
    <property type="entry name" value="ABC_transporter_C-like"/>
</dbReference>
<evidence type="ECO:0000256" key="5">
    <source>
        <dbReference type="ARBA" id="ARBA00022741"/>
    </source>
</evidence>
<name>A0A6S7HSB9_PARCT</name>
<keyword evidence="7" id="KW-1133">Transmembrane helix</keyword>
<keyword evidence="5" id="KW-0547">Nucleotide-binding</keyword>
<dbReference type="OrthoDB" id="5980488at2759"/>
<dbReference type="Gene3D" id="3.40.50.300">
    <property type="entry name" value="P-loop containing nucleotide triphosphate hydrolases"/>
    <property type="match status" value="1"/>
</dbReference>
<sequence length="310" mass="34424">MYFIHDSISAALGAMTILYAVNTTHMIYYVVMVISDVNSQMTSAERVLAYTKIQTELGQDLPKTPPQNWPHAGEIEFKDVSLWHYTGGPYALKNLTFTIHSSEKVGIVGRTGAGKSSLVAALMRLAETRGEILIDGLNIKEFNMLSIRKSVSVISQSPTLINGTIRLNLDPLGQHTDAEIWNALHQTKMSSTVKNLPKALDAELNIDNSKFSVGEKQLLSLARVLLQNNKIVIFDEATGKIDGNTDKEIQRIIDEVFKECTVITIAHRLSSILHCDRVMVLDQGEIKEFDRPAVLLIKPSGLLRQLQEIA</sequence>
<comment type="caution">
    <text evidence="9">The sequence shown here is derived from an EMBL/GenBank/DDBJ whole genome shotgun (WGS) entry which is preliminary data.</text>
</comment>
<evidence type="ECO:0000256" key="8">
    <source>
        <dbReference type="ARBA" id="ARBA00023136"/>
    </source>
</evidence>
<evidence type="ECO:0000256" key="1">
    <source>
        <dbReference type="ARBA" id="ARBA00004141"/>
    </source>
</evidence>
<dbReference type="Proteomes" id="UP001152795">
    <property type="component" value="Unassembled WGS sequence"/>
</dbReference>
<dbReference type="PANTHER" id="PTHR24223:SF456">
    <property type="entry name" value="MULTIDRUG RESISTANCE-ASSOCIATED PROTEIN LETHAL(2)03659"/>
    <property type="match status" value="1"/>
</dbReference>
<evidence type="ECO:0000256" key="4">
    <source>
        <dbReference type="ARBA" id="ARBA00022692"/>
    </source>
</evidence>
<protein>
    <submittedName>
        <fullName evidence="9">Multidrug resistance-associated 4-like</fullName>
    </submittedName>
</protein>
<evidence type="ECO:0000256" key="2">
    <source>
        <dbReference type="ARBA" id="ARBA00009726"/>
    </source>
</evidence>
<dbReference type="InterPro" id="IPR027417">
    <property type="entry name" value="P-loop_NTPase"/>
</dbReference>
<comment type="similarity">
    <text evidence="2">Belongs to the ABC transporter superfamily. ABCC family. Conjugate transporter (TC 3.A.1.208) subfamily.</text>
</comment>
<dbReference type="GO" id="GO:0042626">
    <property type="term" value="F:ATPase-coupled transmembrane transporter activity"/>
    <property type="evidence" value="ECO:0007669"/>
    <property type="project" value="TreeGrafter"/>
</dbReference>
<accession>A0A6S7HSB9</accession>
<dbReference type="InterPro" id="IPR003593">
    <property type="entry name" value="AAA+_ATPase"/>
</dbReference>
<dbReference type="InterPro" id="IPR017871">
    <property type="entry name" value="ABC_transporter-like_CS"/>
</dbReference>
<organism evidence="9 10">
    <name type="scientific">Paramuricea clavata</name>
    <name type="common">Red gorgonian</name>
    <name type="synonym">Violescent sea-whip</name>
    <dbReference type="NCBI Taxonomy" id="317549"/>
    <lineage>
        <taxon>Eukaryota</taxon>
        <taxon>Metazoa</taxon>
        <taxon>Cnidaria</taxon>
        <taxon>Anthozoa</taxon>
        <taxon>Octocorallia</taxon>
        <taxon>Malacalcyonacea</taxon>
        <taxon>Plexauridae</taxon>
        <taxon>Paramuricea</taxon>
    </lineage>
</organism>
<evidence type="ECO:0000313" key="10">
    <source>
        <dbReference type="Proteomes" id="UP001152795"/>
    </source>
</evidence>
<dbReference type="GO" id="GO:0016887">
    <property type="term" value="F:ATP hydrolysis activity"/>
    <property type="evidence" value="ECO:0007669"/>
    <property type="project" value="InterPro"/>
</dbReference>
<gene>
    <name evidence="9" type="ORF">PACLA_8A065580</name>
</gene>
<keyword evidence="10" id="KW-1185">Reference proteome</keyword>
<dbReference type="PROSITE" id="PS50893">
    <property type="entry name" value="ABC_TRANSPORTER_2"/>
    <property type="match status" value="1"/>
</dbReference>
<proteinExistence type="inferred from homology"/>
<evidence type="ECO:0000256" key="6">
    <source>
        <dbReference type="ARBA" id="ARBA00022840"/>
    </source>
</evidence>
<dbReference type="SUPFAM" id="SSF52540">
    <property type="entry name" value="P-loop containing nucleoside triphosphate hydrolases"/>
    <property type="match status" value="1"/>
</dbReference>
<dbReference type="GO" id="GO:0016020">
    <property type="term" value="C:membrane"/>
    <property type="evidence" value="ECO:0007669"/>
    <property type="project" value="UniProtKB-SubCell"/>
</dbReference>
<evidence type="ECO:0000313" key="9">
    <source>
        <dbReference type="EMBL" id="CAB4006833.1"/>
    </source>
</evidence>
<dbReference type="SMART" id="SM00382">
    <property type="entry name" value="AAA"/>
    <property type="match status" value="1"/>
</dbReference>
<comment type="subcellular location">
    <subcellularLocation>
        <location evidence="1">Membrane</location>
        <topology evidence="1">Multi-pass membrane protein</topology>
    </subcellularLocation>
</comment>
<dbReference type="InterPro" id="IPR003439">
    <property type="entry name" value="ABC_transporter-like_ATP-bd"/>
</dbReference>
<dbReference type="PROSITE" id="PS00211">
    <property type="entry name" value="ABC_TRANSPORTER_1"/>
    <property type="match status" value="1"/>
</dbReference>
<keyword evidence="3" id="KW-0813">Transport</keyword>
<dbReference type="FunFam" id="3.40.50.300:FF:000163">
    <property type="entry name" value="Multidrug resistance-associated protein member 4"/>
    <property type="match status" value="1"/>
</dbReference>
<dbReference type="GO" id="GO:0005524">
    <property type="term" value="F:ATP binding"/>
    <property type="evidence" value="ECO:0007669"/>
    <property type="project" value="UniProtKB-KW"/>
</dbReference>
<reference evidence="9" key="1">
    <citation type="submission" date="2020-04" db="EMBL/GenBank/DDBJ databases">
        <authorList>
            <person name="Alioto T."/>
            <person name="Alioto T."/>
            <person name="Gomez Garrido J."/>
        </authorList>
    </citation>
    <scope>NUCLEOTIDE SEQUENCE</scope>
    <source>
        <strain evidence="9">A484AB</strain>
    </source>
</reference>
<keyword evidence="6" id="KW-0067">ATP-binding</keyword>
<dbReference type="EMBL" id="CACRXK020005618">
    <property type="protein sequence ID" value="CAB4006833.1"/>
    <property type="molecule type" value="Genomic_DNA"/>
</dbReference>
<evidence type="ECO:0000256" key="7">
    <source>
        <dbReference type="ARBA" id="ARBA00022989"/>
    </source>
</evidence>
<dbReference type="AlphaFoldDB" id="A0A6S7HSB9"/>
<dbReference type="Pfam" id="PF00005">
    <property type="entry name" value="ABC_tran"/>
    <property type="match status" value="1"/>
</dbReference>
<dbReference type="PANTHER" id="PTHR24223">
    <property type="entry name" value="ATP-BINDING CASSETTE SUB-FAMILY C"/>
    <property type="match status" value="1"/>
</dbReference>
<keyword evidence="8" id="KW-0472">Membrane</keyword>
<keyword evidence="4" id="KW-0812">Transmembrane</keyword>
<evidence type="ECO:0000256" key="3">
    <source>
        <dbReference type="ARBA" id="ARBA00022448"/>
    </source>
</evidence>
<dbReference type="CDD" id="cd03244">
    <property type="entry name" value="ABCC_MRP_domain2"/>
    <property type="match status" value="1"/>
</dbReference>